<dbReference type="PANTHER" id="PTHR44019:SF8">
    <property type="entry name" value="POC1 CENTRIOLAR PROTEIN HOMOLOG"/>
    <property type="match status" value="1"/>
</dbReference>
<dbReference type="Pfam" id="PF00400">
    <property type="entry name" value="WD40"/>
    <property type="match status" value="1"/>
</dbReference>
<feature type="compositionally biased region" description="Low complexity" evidence="4">
    <location>
        <begin position="48"/>
        <end position="58"/>
    </location>
</feature>
<dbReference type="PROSITE" id="PS00678">
    <property type="entry name" value="WD_REPEATS_1"/>
    <property type="match status" value="1"/>
</dbReference>
<sequence>MGRQTSKNPVVIELLDSDSDIEIINPTIVILDDEAPPKPGPSGLTAQRRGGPSRSSSSNNKAKGTSLPAVKMEPPTDPPEPKPSIARSVVCSDESDSDATSVDDPYSHAKVLDEMPWLSDSDIKDIPPTRGHLYHMAIHHKITKDIHQLSISEKRSTPQKSLPQLWSRLPDPLTMKLQGITITGAKHIACIGTPNWRRPHYLENSRRLHDWRGLQLIESQRVAPGSVNQVAQSGGIIAIASSTVQGGDDSPPAVDNMGPSLIFWKEKSGFYPTYTHTRPYGVDMILPEEIRGEFIEGLKHFAVSDVKFNPQNPQHAASCGYDKRVFFWTFEASYDQFCPQISGSIEMDKAPTELHYRGDDQGTLAIVADSCIHICKHSQSPPVITGSDQQFEPARGCCVSGLEWGQNRTSDLLFVTWQPHGQKRYFNKHNFHQSLGIQDGNLCYNFSTSTYPGSALGLSPDGTRIALATHTGTCHKLSIFDVRVEASKLTTEYTISGIPLRNDIEHLKFDPSGEFLAVGRSDNIVEIFDTRMGTILHTLHHGESISMNANSERYGITAMEWITGWNGCGMRLLTGGEDGCVRMWDITRPAVDYRVNTPLLDERLDPANGCAIARENDSIGHFNVGNKGIYDGHEVALVVGDESGSVSIYDRRGILRW</sequence>
<evidence type="ECO:0000256" key="3">
    <source>
        <dbReference type="PROSITE-ProRule" id="PRU00221"/>
    </source>
</evidence>
<dbReference type="InterPro" id="IPR015943">
    <property type="entry name" value="WD40/YVTN_repeat-like_dom_sf"/>
</dbReference>
<keyword evidence="2" id="KW-0677">Repeat</keyword>
<dbReference type="SUPFAM" id="SSF50978">
    <property type="entry name" value="WD40 repeat-like"/>
    <property type="match status" value="1"/>
</dbReference>
<dbReference type="AlphaFoldDB" id="A0A9P6HPQ9"/>
<reference evidence="6" key="2">
    <citation type="submission" date="2020-11" db="EMBL/GenBank/DDBJ databases">
        <authorList>
            <consortium name="DOE Joint Genome Institute"/>
            <person name="Kuo A."/>
            <person name="Miyauchi S."/>
            <person name="Kiss E."/>
            <person name="Drula E."/>
            <person name="Kohler A."/>
            <person name="Sanchez-Garcia M."/>
            <person name="Andreopoulos B."/>
            <person name="Barry K.W."/>
            <person name="Bonito G."/>
            <person name="Buee M."/>
            <person name="Carver A."/>
            <person name="Chen C."/>
            <person name="Cichocki N."/>
            <person name="Clum A."/>
            <person name="Culley D."/>
            <person name="Crous P.W."/>
            <person name="Fauchery L."/>
            <person name="Girlanda M."/>
            <person name="Hayes R."/>
            <person name="Keri Z."/>
            <person name="Labutti K."/>
            <person name="Lipzen A."/>
            <person name="Lombard V."/>
            <person name="Magnuson J."/>
            <person name="Maillard F."/>
            <person name="Morin E."/>
            <person name="Murat C."/>
            <person name="Nolan M."/>
            <person name="Ohm R."/>
            <person name="Pangilinan J."/>
            <person name="Pereira M."/>
            <person name="Perotto S."/>
            <person name="Peter M."/>
            <person name="Riley R."/>
            <person name="Sitrit Y."/>
            <person name="Stielow B."/>
            <person name="Szollosi G."/>
            <person name="Zifcakova L."/>
            <person name="Stursova M."/>
            <person name="Spatafora J.W."/>
            <person name="Tedersoo L."/>
            <person name="Vaario L.-M."/>
            <person name="Yamada A."/>
            <person name="Yan M."/>
            <person name="Wang P."/>
            <person name="Xu J."/>
            <person name="Bruns T."/>
            <person name="Baldrian P."/>
            <person name="Vilgalys R."/>
            <person name="Henrissat B."/>
            <person name="Grigoriev I.V."/>
            <person name="Hibbett D."/>
            <person name="Nagy L.G."/>
            <person name="Martin F.M."/>
        </authorList>
    </citation>
    <scope>NUCLEOTIDE SEQUENCE</scope>
    <source>
        <strain evidence="6">UH-Tt-Lm1</strain>
    </source>
</reference>
<dbReference type="InterPro" id="IPR001680">
    <property type="entry name" value="WD40_rpt"/>
</dbReference>
<feature type="repeat" description="WD" evidence="3">
    <location>
        <begin position="572"/>
        <end position="586"/>
    </location>
</feature>
<gene>
    <name evidence="6" type="ORF">BJ322DRAFT_25496</name>
</gene>
<dbReference type="OrthoDB" id="10248252at2759"/>
<evidence type="ECO:0000256" key="4">
    <source>
        <dbReference type="SAM" id="MobiDB-lite"/>
    </source>
</evidence>
<dbReference type="SMART" id="SM00320">
    <property type="entry name" value="WD40"/>
    <property type="match status" value="4"/>
</dbReference>
<dbReference type="PANTHER" id="PTHR44019">
    <property type="entry name" value="WD REPEAT-CONTAINING PROTEIN 55"/>
    <property type="match status" value="1"/>
</dbReference>
<evidence type="ECO:0000256" key="1">
    <source>
        <dbReference type="ARBA" id="ARBA00022574"/>
    </source>
</evidence>
<feature type="region of interest" description="Disordered" evidence="4">
    <location>
        <begin position="28"/>
        <end position="106"/>
    </location>
</feature>
<keyword evidence="1 3" id="KW-0853">WD repeat</keyword>
<protein>
    <submittedName>
        <fullName evidence="6">WD40-repeat-containing domain protein</fullName>
    </submittedName>
</protein>
<proteinExistence type="predicted"/>
<feature type="domain" description="Anaphase-promoting complex subunit 4-like WD40" evidence="5">
    <location>
        <begin position="502"/>
        <end position="562"/>
    </location>
</feature>
<reference evidence="6" key="1">
    <citation type="journal article" date="2020" name="Nat. Commun.">
        <title>Large-scale genome sequencing of mycorrhizal fungi provides insights into the early evolution of symbiotic traits.</title>
        <authorList>
            <person name="Miyauchi S."/>
            <person name="Kiss E."/>
            <person name="Kuo A."/>
            <person name="Drula E."/>
            <person name="Kohler A."/>
            <person name="Sanchez-Garcia M."/>
            <person name="Morin E."/>
            <person name="Andreopoulos B."/>
            <person name="Barry K.W."/>
            <person name="Bonito G."/>
            <person name="Buee M."/>
            <person name="Carver A."/>
            <person name="Chen C."/>
            <person name="Cichocki N."/>
            <person name="Clum A."/>
            <person name="Culley D."/>
            <person name="Crous P.W."/>
            <person name="Fauchery L."/>
            <person name="Girlanda M."/>
            <person name="Hayes R.D."/>
            <person name="Keri Z."/>
            <person name="LaButti K."/>
            <person name="Lipzen A."/>
            <person name="Lombard V."/>
            <person name="Magnuson J."/>
            <person name="Maillard F."/>
            <person name="Murat C."/>
            <person name="Nolan M."/>
            <person name="Ohm R.A."/>
            <person name="Pangilinan J."/>
            <person name="Pereira M.F."/>
            <person name="Perotto S."/>
            <person name="Peter M."/>
            <person name="Pfister S."/>
            <person name="Riley R."/>
            <person name="Sitrit Y."/>
            <person name="Stielow J.B."/>
            <person name="Szollosi G."/>
            <person name="Zifcakova L."/>
            <person name="Stursova M."/>
            <person name="Spatafora J.W."/>
            <person name="Tedersoo L."/>
            <person name="Vaario L.M."/>
            <person name="Yamada A."/>
            <person name="Yan M."/>
            <person name="Wang P."/>
            <person name="Xu J."/>
            <person name="Bruns T."/>
            <person name="Baldrian P."/>
            <person name="Vilgalys R."/>
            <person name="Dunand C."/>
            <person name="Henrissat B."/>
            <person name="Grigoriev I.V."/>
            <person name="Hibbett D."/>
            <person name="Nagy L.G."/>
            <person name="Martin F.M."/>
        </authorList>
    </citation>
    <scope>NUCLEOTIDE SEQUENCE</scope>
    <source>
        <strain evidence="6">UH-Tt-Lm1</strain>
    </source>
</reference>
<comment type="caution">
    <text evidence="6">The sequence shown here is derived from an EMBL/GenBank/DDBJ whole genome shotgun (WGS) entry which is preliminary data.</text>
</comment>
<dbReference type="PROSITE" id="PS50082">
    <property type="entry name" value="WD_REPEATS_2"/>
    <property type="match status" value="1"/>
</dbReference>
<dbReference type="Gene3D" id="2.130.10.10">
    <property type="entry name" value="YVTN repeat-like/Quinoprotein amine dehydrogenase"/>
    <property type="match status" value="1"/>
</dbReference>
<dbReference type="InterPro" id="IPR024977">
    <property type="entry name" value="Apc4-like_WD40_dom"/>
</dbReference>
<evidence type="ECO:0000313" key="6">
    <source>
        <dbReference type="EMBL" id="KAF9792265.1"/>
    </source>
</evidence>
<dbReference type="Proteomes" id="UP000736335">
    <property type="component" value="Unassembled WGS sequence"/>
</dbReference>
<accession>A0A9P6HPQ9</accession>
<organism evidence="6 7">
    <name type="scientific">Thelephora terrestris</name>
    <dbReference type="NCBI Taxonomy" id="56493"/>
    <lineage>
        <taxon>Eukaryota</taxon>
        <taxon>Fungi</taxon>
        <taxon>Dikarya</taxon>
        <taxon>Basidiomycota</taxon>
        <taxon>Agaricomycotina</taxon>
        <taxon>Agaricomycetes</taxon>
        <taxon>Thelephorales</taxon>
        <taxon>Thelephoraceae</taxon>
        <taxon>Thelephora</taxon>
    </lineage>
</organism>
<dbReference type="InterPro" id="IPR036322">
    <property type="entry name" value="WD40_repeat_dom_sf"/>
</dbReference>
<keyword evidence="7" id="KW-1185">Reference proteome</keyword>
<dbReference type="InterPro" id="IPR050505">
    <property type="entry name" value="WDR55/POC1"/>
</dbReference>
<dbReference type="EMBL" id="WIUZ02000001">
    <property type="protein sequence ID" value="KAF9792265.1"/>
    <property type="molecule type" value="Genomic_DNA"/>
</dbReference>
<dbReference type="Pfam" id="PF12894">
    <property type="entry name" value="ANAPC4_WD40"/>
    <property type="match status" value="1"/>
</dbReference>
<evidence type="ECO:0000256" key="2">
    <source>
        <dbReference type="ARBA" id="ARBA00022737"/>
    </source>
</evidence>
<dbReference type="InterPro" id="IPR019775">
    <property type="entry name" value="WD40_repeat_CS"/>
</dbReference>
<name>A0A9P6HPQ9_9AGAM</name>
<evidence type="ECO:0000259" key="5">
    <source>
        <dbReference type="Pfam" id="PF12894"/>
    </source>
</evidence>
<evidence type="ECO:0000313" key="7">
    <source>
        <dbReference type="Proteomes" id="UP000736335"/>
    </source>
</evidence>